<evidence type="ECO:0000256" key="3">
    <source>
        <dbReference type="RuleBase" id="RU361153"/>
    </source>
</evidence>
<reference evidence="6 7" key="1">
    <citation type="submission" date="2020-11" db="EMBL/GenBank/DDBJ databases">
        <title>Enhanced detection system for hospital associated transmission using whole genome sequencing surveillance.</title>
        <authorList>
            <person name="Harrison L.H."/>
            <person name="Van Tyne D."/>
            <person name="Marsh J.W."/>
            <person name="Griffith M.P."/>
            <person name="Snyder D.J."/>
            <person name="Cooper V.S."/>
            <person name="Mustapha M."/>
        </authorList>
    </citation>
    <scope>NUCLEOTIDE SEQUENCE [LARGE SCALE GENOMIC DNA]</scope>
    <source>
        <strain evidence="6 7">PSB00013</strain>
    </source>
</reference>
<evidence type="ECO:0000313" key="7">
    <source>
        <dbReference type="Proteomes" id="UP000638986"/>
    </source>
</evidence>
<accession>A0ABS0MUT2</accession>
<gene>
    <name evidence="6" type="ORF">I5Q09_17705</name>
</gene>
<evidence type="ECO:0000256" key="1">
    <source>
        <dbReference type="ARBA" id="ARBA00022801"/>
    </source>
</evidence>
<protein>
    <recommendedName>
        <fullName evidence="5">Glycoside hydrolase family 5 domain-containing protein</fullName>
    </recommendedName>
</protein>
<feature type="region of interest" description="Disordered" evidence="4">
    <location>
        <begin position="166"/>
        <end position="188"/>
    </location>
</feature>
<evidence type="ECO:0000256" key="2">
    <source>
        <dbReference type="ARBA" id="ARBA00023295"/>
    </source>
</evidence>
<comment type="caution">
    <text evidence="6">The sequence shown here is derived from an EMBL/GenBank/DDBJ whole genome shotgun (WGS) entry which is preliminary data.</text>
</comment>
<name>A0ABS0MUT2_PSELU</name>
<dbReference type="RefSeq" id="WP_197872925.1">
    <property type="nucleotide sequence ID" value="NZ_JADTXM010000012.1"/>
</dbReference>
<proteinExistence type="inferred from homology"/>
<feature type="compositionally biased region" description="Polar residues" evidence="4">
    <location>
        <begin position="63"/>
        <end position="78"/>
    </location>
</feature>
<feature type="domain" description="Glycoside hydrolase family 5" evidence="5">
    <location>
        <begin position="224"/>
        <end position="475"/>
    </location>
</feature>
<dbReference type="Pfam" id="PF00150">
    <property type="entry name" value="Cellulase"/>
    <property type="match status" value="1"/>
</dbReference>
<sequence>MAEMPKIVVLTDDELTALIDISVTKAIAPLSAAIAKINAGTPATTPGQQTGGETGGNGTQSPVDTGSTPGQPSGQETTTLSLVPNAQVTGGDWLDGVWVADDAARISVASNSALKIGQSATLGDGTTRKVISVEVFNDKTSVTFDGNKLDPSKVAGKAVVFTVPKSEESPAPVTPSVPANDPAPSTGSIRRRYGKIYTNAGMGSGADGDAYIPGIYDTNYSFFTEAEARRIKSYGFDEVRVGFLMGRIIVSAGSGKMYLAEDAKGKNYAATQMYEVGKICKKVGLTIMWDNHVYGTFPCNGSQKKQQLGVGYSYEQFANDWYTLISHLKADPDTWSVTTRFDLCNEPILQTDAVLVKAYQTVIDKCAPISEGKIFVLEGRVYASARNWVQLNPTLHTVTHPRGRQYIEFSAHLYLDPGADGYYDENGNQIIDAQDDKLSDTDIKNGVTFETIGISRIQGFADWLKKYDFNGNIGENLVVGSLTNLMKGERKLLEFCIENGINVYLFGVSDWFGNANPHNIEVTTSNSVKVGGNPMFDNTNMLALAKEMAAKAKALAG</sequence>
<dbReference type="EMBL" id="JADTXM010000012">
    <property type="protein sequence ID" value="MBH3440521.1"/>
    <property type="molecule type" value="Genomic_DNA"/>
</dbReference>
<evidence type="ECO:0000313" key="6">
    <source>
        <dbReference type="EMBL" id="MBH3440521.1"/>
    </source>
</evidence>
<keyword evidence="1 3" id="KW-0378">Hydrolase</keyword>
<dbReference type="SUPFAM" id="SSF51445">
    <property type="entry name" value="(Trans)glycosidases"/>
    <property type="match status" value="1"/>
</dbReference>
<dbReference type="Gene3D" id="3.20.20.80">
    <property type="entry name" value="Glycosidases"/>
    <property type="match status" value="1"/>
</dbReference>
<evidence type="ECO:0000256" key="4">
    <source>
        <dbReference type="SAM" id="MobiDB-lite"/>
    </source>
</evidence>
<dbReference type="InterPro" id="IPR017853">
    <property type="entry name" value="GH"/>
</dbReference>
<organism evidence="6 7">
    <name type="scientific">Pseudomonas luteola</name>
    <dbReference type="NCBI Taxonomy" id="47886"/>
    <lineage>
        <taxon>Bacteria</taxon>
        <taxon>Pseudomonadati</taxon>
        <taxon>Pseudomonadota</taxon>
        <taxon>Gammaproteobacteria</taxon>
        <taxon>Pseudomonadales</taxon>
        <taxon>Pseudomonadaceae</taxon>
        <taxon>Pseudomonas</taxon>
    </lineage>
</organism>
<dbReference type="InterPro" id="IPR001547">
    <property type="entry name" value="Glyco_hydro_5"/>
</dbReference>
<feature type="compositionally biased region" description="Gly residues" evidence="4">
    <location>
        <begin position="49"/>
        <end position="58"/>
    </location>
</feature>
<feature type="region of interest" description="Disordered" evidence="4">
    <location>
        <begin position="41"/>
        <end position="78"/>
    </location>
</feature>
<keyword evidence="2 3" id="KW-0326">Glycosidase</keyword>
<dbReference type="Proteomes" id="UP000638986">
    <property type="component" value="Unassembled WGS sequence"/>
</dbReference>
<evidence type="ECO:0000259" key="5">
    <source>
        <dbReference type="Pfam" id="PF00150"/>
    </source>
</evidence>
<comment type="similarity">
    <text evidence="3">Belongs to the glycosyl hydrolase 5 (cellulase A) family.</text>
</comment>